<sequence>MAIPDEDSGSSTYTYESFADPEDVKVKVTDLVTYYQEMSKLSGDAAGAASKAMSEMSMLVQDALNTPLEGQILPEGQQAARFLRGRISDFRHFVGDVTIGVVNIGGAAAVVAEMYANTDNANGANVNDIGFVFGDTDANGPRGFRKTETFQEMQQRLAAEAGTNAMSLTADNSMATSTAPYPYGAYYTFADGSQKHVHSSTEINANGDVVYVTTTTIYAADGKTILSTQTDKRGTTSDGRQTTSTTSTTGSGADQRSTTNTTTENSDGSVTVVNETKTGDAKPDVTETTVRRDSHEDGEVETPVEDAAETLDSDGQQHTVNDYGMA</sequence>
<dbReference type="RefSeq" id="WP_173076237.1">
    <property type="nucleotide sequence ID" value="NZ_BAABJB010000045.1"/>
</dbReference>
<dbReference type="EMBL" id="BLPG01000001">
    <property type="protein sequence ID" value="GFJ88748.1"/>
    <property type="molecule type" value="Genomic_DNA"/>
</dbReference>
<evidence type="ECO:0000313" key="2">
    <source>
        <dbReference type="EMBL" id="GFJ88748.1"/>
    </source>
</evidence>
<feature type="region of interest" description="Disordered" evidence="1">
    <location>
        <begin position="229"/>
        <end position="326"/>
    </location>
</feature>
<proteinExistence type="predicted"/>
<evidence type="ECO:0000256" key="1">
    <source>
        <dbReference type="SAM" id="MobiDB-lite"/>
    </source>
</evidence>
<feature type="compositionally biased region" description="Basic and acidic residues" evidence="1">
    <location>
        <begin position="277"/>
        <end position="297"/>
    </location>
</feature>
<dbReference type="Proteomes" id="UP000482960">
    <property type="component" value="Unassembled WGS sequence"/>
</dbReference>
<evidence type="ECO:0000313" key="3">
    <source>
        <dbReference type="Proteomes" id="UP000482960"/>
    </source>
</evidence>
<accession>A0A6V8L1D8</accession>
<keyword evidence="3" id="KW-1185">Reference proteome</keyword>
<gene>
    <name evidence="2" type="ORF">Prum_023900</name>
</gene>
<dbReference type="AlphaFoldDB" id="A0A6V8L1D8"/>
<name>A0A6V8L1D8_9ACTN</name>
<comment type="caution">
    <text evidence="2">The sequence shown here is derived from an EMBL/GenBank/DDBJ whole genome shotgun (WGS) entry which is preliminary data.</text>
</comment>
<reference evidence="2 3" key="1">
    <citation type="submission" date="2020-03" db="EMBL/GenBank/DDBJ databases">
        <title>Whole genome shotgun sequence of Phytohabitans rumicis NBRC 108638.</title>
        <authorList>
            <person name="Komaki H."/>
            <person name="Tamura T."/>
        </authorList>
    </citation>
    <scope>NUCLEOTIDE SEQUENCE [LARGE SCALE GENOMIC DNA]</scope>
    <source>
        <strain evidence="2 3">NBRC 108638</strain>
    </source>
</reference>
<feature type="compositionally biased region" description="Acidic residues" evidence="1">
    <location>
        <begin position="298"/>
        <end position="312"/>
    </location>
</feature>
<organism evidence="2 3">
    <name type="scientific">Phytohabitans rumicis</name>
    <dbReference type="NCBI Taxonomy" id="1076125"/>
    <lineage>
        <taxon>Bacteria</taxon>
        <taxon>Bacillati</taxon>
        <taxon>Actinomycetota</taxon>
        <taxon>Actinomycetes</taxon>
        <taxon>Micromonosporales</taxon>
        <taxon>Micromonosporaceae</taxon>
    </lineage>
</organism>
<reference evidence="2 3" key="2">
    <citation type="submission" date="2020-03" db="EMBL/GenBank/DDBJ databases">
        <authorList>
            <person name="Ichikawa N."/>
            <person name="Kimura A."/>
            <person name="Kitahashi Y."/>
            <person name="Uohara A."/>
        </authorList>
    </citation>
    <scope>NUCLEOTIDE SEQUENCE [LARGE SCALE GENOMIC DNA]</scope>
    <source>
        <strain evidence="2 3">NBRC 108638</strain>
    </source>
</reference>
<feature type="compositionally biased region" description="Polar residues" evidence="1">
    <location>
        <begin position="254"/>
        <end position="276"/>
    </location>
</feature>
<feature type="compositionally biased region" description="Low complexity" evidence="1">
    <location>
        <begin position="236"/>
        <end position="252"/>
    </location>
</feature>
<protein>
    <submittedName>
        <fullName evidence="2">Uncharacterized protein</fullName>
    </submittedName>
</protein>